<protein>
    <submittedName>
        <fullName evidence="1">Putative peptidyl-prolyl cis-trans isomerase</fullName>
    </submittedName>
</protein>
<reference evidence="1" key="2">
    <citation type="submission" date="2014-07" db="EMBL/GenBank/DDBJ databases">
        <authorList>
            <person name="Hull J."/>
        </authorList>
    </citation>
    <scope>NUCLEOTIDE SEQUENCE</scope>
</reference>
<accession>A0A0A9X2G4</accession>
<dbReference type="EMBL" id="GBHO01030631">
    <property type="protein sequence ID" value="JAG12973.1"/>
    <property type="molecule type" value="Transcribed_RNA"/>
</dbReference>
<dbReference type="AlphaFoldDB" id="A0A0A9X2G4"/>
<feature type="non-terminal residue" evidence="1">
    <location>
        <position position="1"/>
    </location>
</feature>
<sequence length="207" mass="23815">KKVASMSAHRYPRVVAGETAARQVFWSRTLMNYCEKYACAYELTFEHSGVLKNCLDTLQMKIRDAWMADTRAKALASQDRIYRLLDHNVRSIDLTAKTQKASLFVLRWVCRVRGDLLKLNGRPYSPAVNPTCSLCNEGVPEDIVHFLADCPVLGEFRVASFGRRRLPYDDIINMLNGINWLPLAKFCATAWAYRADLVYHFNWDNQM</sequence>
<gene>
    <name evidence="1" type="primary">ppiB_0</name>
    <name evidence="2" type="synonym">ppiB_1</name>
    <name evidence="2" type="ORF">CM83_9663</name>
    <name evidence="1" type="ORF">CM83_9664</name>
</gene>
<dbReference type="GO" id="GO:0016853">
    <property type="term" value="F:isomerase activity"/>
    <property type="evidence" value="ECO:0007669"/>
    <property type="project" value="UniProtKB-KW"/>
</dbReference>
<organism evidence="1">
    <name type="scientific">Lygus hesperus</name>
    <name type="common">Western plant bug</name>
    <dbReference type="NCBI Taxonomy" id="30085"/>
    <lineage>
        <taxon>Eukaryota</taxon>
        <taxon>Metazoa</taxon>
        <taxon>Ecdysozoa</taxon>
        <taxon>Arthropoda</taxon>
        <taxon>Hexapoda</taxon>
        <taxon>Insecta</taxon>
        <taxon>Pterygota</taxon>
        <taxon>Neoptera</taxon>
        <taxon>Paraneoptera</taxon>
        <taxon>Hemiptera</taxon>
        <taxon>Heteroptera</taxon>
        <taxon>Panheteroptera</taxon>
        <taxon>Cimicomorpha</taxon>
        <taxon>Miridae</taxon>
        <taxon>Mirini</taxon>
        <taxon>Lygus</taxon>
    </lineage>
</organism>
<evidence type="ECO:0000313" key="1">
    <source>
        <dbReference type="EMBL" id="JAG12973.1"/>
    </source>
</evidence>
<reference evidence="1" key="1">
    <citation type="journal article" date="2014" name="PLoS ONE">
        <title>Transcriptome-Based Identification of ABC Transporters in the Western Tarnished Plant Bug Lygus hesperus.</title>
        <authorList>
            <person name="Hull J.J."/>
            <person name="Chaney K."/>
            <person name="Geib S.M."/>
            <person name="Fabrick J.A."/>
            <person name="Brent C.S."/>
            <person name="Walsh D."/>
            <person name="Lavine L.C."/>
        </authorList>
    </citation>
    <scope>NUCLEOTIDE SEQUENCE</scope>
</reference>
<proteinExistence type="predicted"/>
<evidence type="ECO:0000313" key="2">
    <source>
        <dbReference type="EMBL" id="JAG12974.1"/>
    </source>
</evidence>
<keyword evidence="1" id="KW-0413">Isomerase</keyword>
<dbReference type="EMBL" id="GBHO01030630">
    <property type="protein sequence ID" value="JAG12974.1"/>
    <property type="molecule type" value="Transcribed_RNA"/>
</dbReference>
<name>A0A0A9X2G4_LYGHE</name>